<dbReference type="Proteomes" id="UP000252477">
    <property type="component" value="Chromosome"/>
</dbReference>
<reference evidence="1 2" key="1">
    <citation type="submission" date="2018-05" db="EMBL/GenBank/DDBJ databases">
        <title>Annotation of the Mycoplasma phocidae genome.</title>
        <authorList>
            <person name="Brown D.R."/>
            <person name="Kutish G.F."/>
            <person name="Frasca S.Jr."/>
        </authorList>
    </citation>
    <scope>NUCLEOTIDE SEQUENCE [LARGE SCALE GENOMIC DNA]</scope>
    <source>
        <strain evidence="1 2">105</strain>
    </source>
</reference>
<evidence type="ECO:0000313" key="2">
    <source>
        <dbReference type="Proteomes" id="UP000252477"/>
    </source>
</evidence>
<accession>A0A2Z5IQ70</accession>
<dbReference type="EMBL" id="CP029295">
    <property type="protein sequence ID" value="AXE60790.1"/>
    <property type="molecule type" value="Genomic_DNA"/>
</dbReference>
<proteinExistence type="predicted"/>
<gene>
    <name evidence="1" type="ORF">DA803_01660</name>
</gene>
<keyword evidence="2" id="KW-1185">Reference proteome</keyword>
<sequence>MFTSLLLWSILNPSFFSNLIFSDLKLTALALIKSWYVNIIFFLNLSSSKLGSGLGCGSGLGFGVGSGAGFGVGVGSGWGLGFGSVFVLLHAAATSGKVMTLAIDPGVCKILVF</sequence>
<protein>
    <submittedName>
        <fullName evidence="1">Uncharacterized protein</fullName>
    </submittedName>
</protein>
<evidence type="ECO:0000313" key="1">
    <source>
        <dbReference type="EMBL" id="AXE60790.1"/>
    </source>
</evidence>
<dbReference type="AlphaFoldDB" id="A0A2Z5IQ70"/>
<organism evidence="1 2">
    <name type="scientific">[Mycoplasma] phocae</name>
    <dbReference type="NCBI Taxonomy" id="142651"/>
    <lineage>
        <taxon>Bacteria</taxon>
        <taxon>Bacillati</taxon>
        <taxon>Mycoplasmatota</taxon>
        <taxon>Mycoplasmoidales</taxon>
        <taxon>Metamycoplasmataceae</taxon>
        <taxon>Metamycoplasma</taxon>
    </lineage>
</organism>
<name>A0A2Z5IQ70_9BACT</name>
<dbReference type="KEGG" id="mpho:DA803_01660"/>